<comment type="caution">
    <text evidence="1">The sequence shown here is derived from an EMBL/GenBank/DDBJ whole genome shotgun (WGS) entry which is preliminary data.</text>
</comment>
<gene>
    <name evidence="1" type="ORF">Q4568_15095</name>
</gene>
<dbReference type="EMBL" id="JAUOPU010000017">
    <property type="protein sequence ID" value="MDO6543872.1"/>
    <property type="molecule type" value="Genomic_DNA"/>
</dbReference>
<organism evidence="1 2">
    <name type="scientific">Photobacterium sanguinicancri</name>
    <dbReference type="NCBI Taxonomy" id="875932"/>
    <lineage>
        <taxon>Bacteria</taxon>
        <taxon>Pseudomonadati</taxon>
        <taxon>Pseudomonadota</taxon>
        <taxon>Gammaproteobacteria</taxon>
        <taxon>Vibrionales</taxon>
        <taxon>Vibrionaceae</taxon>
        <taxon>Photobacterium</taxon>
    </lineage>
</organism>
<dbReference type="AlphaFoldDB" id="A0AAW7YA53"/>
<evidence type="ECO:0000313" key="2">
    <source>
        <dbReference type="Proteomes" id="UP001170624"/>
    </source>
</evidence>
<protein>
    <submittedName>
        <fullName evidence="1">Uncharacterized protein</fullName>
    </submittedName>
</protein>
<dbReference type="Proteomes" id="UP001170624">
    <property type="component" value="Unassembled WGS sequence"/>
</dbReference>
<dbReference type="RefSeq" id="WP_303500299.1">
    <property type="nucleotide sequence ID" value="NZ_JAUOPU010000017.1"/>
</dbReference>
<name>A0AAW7YA53_9GAMM</name>
<reference evidence="1" key="1">
    <citation type="submission" date="2023-07" db="EMBL/GenBank/DDBJ databases">
        <title>Genome content predicts the carbon catabolic preferences of heterotrophic bacteria.</title>
        <authorList>
            <person name="Gralka M."/>
        </authorList>
    </citation>
    <scope>NUCLEOTIDE SEQUENCE</scope>
    <source>
        <strain evidence="1">G2M05</strain>
    </source>
</reference>
<evidence type="ECO:0000313" key="1">
    <source>
        <dbReference type="EMBL" id="MDO6543872.1"/>
    </source>
</evidence>
<sequence>MKHKLDLLENAIDSLREALEKYEDGEAKGLSSYKFAILHFSHFFELLFKHYVTQSHPLLIYKNPFSKKIEKENTIGLWEAVQFLKNEGMEISKDFNDDLIWIKKLRNDIEHFKFELNAMEVRQVLGRLIRATNEFNDEHGIIDVADYLGGVHLKIYNELGDEYEAKLANARILASEASDDDDGHYCDSCGESYVAAKKGGELHCQFCEEVTFLFECIHCHEDYREDEVRTWNDDHSPHIDYMCNYCYDTIMNM</sequence>
<proteinExistence type="predicted"/>
<accession>A0AAW7YA53</accession>